<dbReference type="Proteomes" id="UP001055072">
    <property type="component" value="Unassembled WGS sequence"/>
</dbReference>
<keyword evidence="2" id="KW-1185">Reference proteome</keyword>
<dbReference type="EMBL" id="MU274941">
    <property type="protein sequence ID" value="KAI0084538.1"/>
    <property type="molecule type" value="Genomic_DNA"/>
</dbReference>
<accession>A0ACB8TR71</accession>
<proteinExistence type="predicted"/>
<organism evidence="1 2">
    <name type="scientific">Irpex rosettiformis</name>
    <dbReference type="NCBI Taxonomy" id="378272"/>
    <lineage>
        <taxon>Eukaryota</taxon>
        <taxon>Fungi</taxon>
        <taxon>Dikarya</taxon>
        <taxon>Basidiomycota</taxon>
        <taxon>Agaricomycotina</taxon>
        <taxon>Agaricomycetes</taxon>
        <taxon>Polyporales</taxon>
        <taxon>Irpicaceae</taxon>
        <taxon>Irpex</taxon>
    </lineage>
</organism>
<gene>
    <name evidence="1" type="ORF">BDY19DRAFT_970801</name>
</gene>
<protein>
    <submittedName>
        <fullName evidence="1">Uncharacterized protein</fullName>
    </submittedName>
</protein>
<reference evidence="1" key="1">
    <citation type="journal article" date="2021" name="Environ. Microbiol.">
        <title>Gene family expansions and transcriptome signatures uncover fungal adaptations to wood decay.</title>
        <authorList>
            <person name="Hage H."/>
            <person name="Miyauchi S."/>
            <person name="Viragh M."/>
            <person name="Drula E."/>
            <person name="Min B."/>
            <person name="Chaduli D."/>
            <person name="Navarro D."/>
            <person name="Favel A."/>
            <person name="Norest M."/>
            <person name="Lesage-Meessen L."/>
            <person name="Balint B."/>
            <person name="Merenyi Z."/>
            <person name="de Eugenio L."/>
            <person name="Morin E."/>
            <person name="Martinez A.T."/>
            <person name="Baldrian P."/>
            <person name="Stursova M."/>
            <person name="Martinez M.J."/>
            <person name="Novotny C."/>
            <person name="Magnuson J.K."/>
            <person name="Spatafora J.W."/>
            <person name="Maurice S."/>
            <person name="Pangilinan J."/>
            <person name="Andreopoulos W."/>
            <person name="LaButti K."/>
            <person name="Hundley H."/>
            <person name="Na H."/>
            <person name="Kuo A."/>
            <person name="Barry K."/>
            <person name="Lipzen A."/>
            <person name="Henrissat B."/>
            <person name="Riley R."/>
            <person name="Ahrendt S."/>
            <person name="Nagy L.G."/>
            <person name="Grigoriev I.V."/>
            <person name="Martin F."/>
            <person name="Rosso M.N."/>
        </authorList>
    </citation>
    <scope>NUCLEOTIDE SEQUENCE</scope>
    <source>
        <strain evidence="1">CBS 384.51</strain>
    </source>
</reference>
<comment type="caution">
    <text evidence="1">The sequence shown here is derived from an EMBL/GenBank/DDBJ whole genome shotgun (WGS) entry which is preliminary data.</text>
</comment>
<name>A0ACB8TR71_9APHY</name>
<sequence length="430" mass="49037">MSSNDSTSTLIIPEGDDTQTTLQSELLQDPDIWMVDGNVILAVKDRDNVTWGLKCHKSVLARHSTVWDQLFFLNQPPHADNDDSTPVVTPTDSHGVMRTLVQILYNPMKYFQLLFTQNQPPHVSHAEEYDVDITPIIAFTDSHEDMKGLLQVLYDPIRYLPKLQTTAPLTIQKELEGIDGPLRLSLKYKLDKLHAHLTEALELRWPSELERWDVVSKQIREVSQETSGAMMNAAVIILLAEEAEVPSLLPAAYYEVNTWRRNSQRPVRKGHFDADRPRSVHHLRNLQEHHHLRLAEGREYFQTVLTELLGDFIPSQIIGACACRTKNCSINLKNKLNKHLMKNTISGDFLLDPLSVLLDIRESISRAPAFESSQCSPGCLRKLLTALDGCRQYIWDEIPFAFGIKKREDVKDYGYGRYLEGQPLDADDDM</sequence>
<evidence type="ECO:0000313" key="1">
    <source>
        <dbReference type="EMBL" id="KAI0084538.1"/>
    </source>
</evidence>
<evidence type="ECO:0000313" key="2">
    <source>
        <dbReference type="Proteomes" id="UP001055072"/>
    </source>
</evidence>